<feature type="region of interest" description="Disordered" evidence="1">
    <location>
        <begin position="51"/>
        <end position="72"/>
    </location>
</feature>
<evidence type="ECO:0000313" key="2">
    <source>
        <dbReference type="EMBL" id="TKW33549.1"/>
    </source>
</evidence>
<dbReference type="EMBL" id="CM016553">
    <property type="protein sequence ID" value="TKW33549.1"/>
    <property type="molecule type" value="Genomic_DNA"/>
</dbReference>
<keyword evidence="3" id="KW-1185">Reference proteome</keyword>
<feature type="region of interest" description="Disordered" evidence="1">
    <location>
        <begin position="1"/>
        <end position="20"/>
    </location>
</feature>
<feature type="compositionally biased region" description="Low complexity" evidence="1">
    <location>
        <begin position="53"/>
        <end position="69"/>
    </location>
</feature>
<evidence type="ECO:0000313" key="3">
    <source>
        <dbReference type="Proteomes" id="UP000298652"/>
    </source>
</evidence>
<dbReference type="Proteomes" id="UP000298652">
    <property type="component" value="Chromosome 2"/>
</dbReference>
<evidence type="ECO:0000256" key="1">
    <source>
        <dbReference type="SAM" id="MobiDB-lite"/>
    </source>
</evidence>
<name>A0A4U6VZM6_SETVI</name>
<proteinExistence type="predicted"/>
<dbReference type="AlphaFoldDB" id="A0A4U6VZM6"/>
<protein>
    <submittedName>
        <fullName evidence="2">Uncharacterized protein</fullName>
    </submittedName>
</protein>
<dbReference type="Gramene" id="TKW33549">
    <property type="protein sequence ID" value="TKW33549"/>
    <property type="gene ID" value="SEVIR_2G244300v2"/>
</dbReference>
<sequence>MGRGKGCPAAMAPSLRTGSGEKPVYAGIRCIRRSALAFSGLRAGDLLPRARSRQGAGAAGSGARPCAPAERPTARLQLSTCATQNLTNFSDQPRLHME</sequence>
<gene>
    <name evidence="2" type="ORF">SEVIR_2G244300v2</name>
</gene>
<reference evidence="2" key="1">
    <citation type="submission" date="2019-03" db="EMBL/GenBank/DDBJ databases">
        <title>WGS assembly of Setaria viridis.</title>
        <authorList>
            <person name="Huang P."/>
            <person name="Jenkins J."/>
            <person name="Grimwood J."/>
            <person name="Barry K."/>
            <person name="Healey A."/>
            <person name="Mamidi S."/>
            <person name="Sreedasyam A."/>
            <person name="Shu S."/>
            <person name="Feldman M."/>
            <person name="Wu J."/>
            <person name="Yu Y."/>
            <person name="Chen C."/>
            <person name="Johnson J."/>
            <person name="Rokhsar D."/>
            <person name="Baxter I."/>
            <person name="Schmutz J."/>
            <person name="Brutnell T."/>
            <person name="Kellogg E."/>
        </authorList>
    </citation>
    <scope>NUCLEOTIDE SEQUENCE [LARGE SCALE GENOMIC DNA]</scope>
</reference>
<organism evidence="2 3">
    <name type="scientific">Setaria viridis</name>
    <name type="common">Green bristlegrass</name>
    <name type="synonym">Setaria italica subsp. viridis</name>
    <dbReference type="NCBI Taxonomy" id="4556"/>
    <lineage>
        <taxon>Eukaryota</taxon>
        <taxon>Viridiplantae</taxon>
        <taxon>Streptophyta</taxon>
        <taxon>Embryophyta</taxon>
        <taxon>Tracheophyta</taxon>
        <taxon>Spermatophyta</taxon>
        <taxon>Magnoliopsida</taxon>
        <taxon>Liliopsida</taxon>
        <taxon>Poales</taxon>
        <taxon>Poaceae</taxon>
        <taxon>PACMAD clade</taxon>
        <taxon>Panicoideae</taxon>
        <taxon>Panicodae</taxon>
        <taxon>Paniceae</taxon>
        <taxon>Cenchrinae</taxon>
        <taxon>Setaria</taxon>
    </lineage>
</organism>
<accession>A0A4U6VZM6</accession>